<evidence type="ECO:0000256" key="1">
    <source>
        <dbReference type="SAM" id="MobiDB-lite"/>
    </source>
</evidence>
<evidence type="ECO:0000313" key="4">
    <source>
        <dbReference type="WBParaSite" id="SSLN_0001178801-mRNA-1"/>
    </source>
</evidence>
<evidence type="ECO:0000313" key="2">
    <source>
        <dbReference type="EMBL" id="VDL97737.1"/>
    </source>
</evidence>
<keyword evidence="3" id="KW-1185">Reference proteome</keyword>
<organism evidence="4">
    <name type="scientific">Schistocephalus solidus</name>
    <name type="common">Tapeworm</name>
    <dbReference type="NCBI Taxonomy" id="70667"/>
    <lineage>
        <taxon>Eukaryota</taxon>
        <taxon>Metazoa</taxon>
        <taxon>Spiralia</taxon>
        <taxon>Lophotrochozoa</taxon>
        <taxon>Platyhelminthes</taxon>
        <taxon>Cestoda</taxon>
        <taxon>Eucestoda</taxon>
        <taxon>Diphyllobothriidea</taxon>
        <taxon>Diphyllobothriidae</taxon>
        <taxon>Schistocephalus</taxon>
    </lineage>
</organism>
<dbReference type="STRING" id="70667.A0A183T4F4"/>
<feature type="region of interest" description="Disordered" evidence="1">
    <location>
        <begin position="1"/>
        <end position="68"/>
    </location>
</feature>
<dbReference type="OrthoDB" id="6288860at2759"/>
<accession>A0A183T4F4</accession>
<evidence type="ECO:0000313" key="3">
    <source>
        <dbReference type="Proteomes" id="UP000275846"/>
    </source>
</evidence>
<dbReference type="WBParaSite" id="SSLN_0001178801-mRNA-1">
    <property type="protein sequence ID" value="SSLN_0001178801-mRNA-1"/>
    <property type="gene ID" value="SSLN_0001178801"/>
</dbReference>
<feature type="compositionally biased region" description="Polar residues" evidence="1">
    <location>
        <begin position="204"/>
        <end position="213"/>
    </location>
</feature>
<dbReference type="AlphaFoldDB" id="A0A183T4F4"/>
<proteinExistence type="predicted"/>
<reference evidence="2 3" key="2">
    <citation type="submission" date="2018-11" db="EMBL/GenBank/DDBJ databases">
        <authorList>
            <consortium name="Pathogen Informatics"/>
        </authorList>
    </citation>
    <scope>NUCLEOTIDE SEQUENCE [LARGE SCALE GENOMIC DNA]</scope>
    <source>
        <strain evidence="2 3">NST_G2</strain>
    </source>
</reference>
<dbReference type="Proteomes" id="UP000275846">
    <property type="component" value="Unassembled WGS sequence"/>
</dbReference>
<dbReference type="EMBL" id="UYSU01036464">
    <property type="protein sequence ID" value="VDL97737.1"/>
    <property type="molecule type" value="Genomic_DNA"/>
</dbReference>
<gene>
    <name evidence="2" type="ORF">SSLN_LOCUS11352</name>
</gene>
<reference evidence="4" key="1">
    <citation type="submission" date="2016-06" db="UniProtKB">
        <authorList>
            <consortium name="WormBaseParasite"/>
        </authorList>
    </citation>
    <scope>IDENTIFICATION</scope>
</reference>
<feature type="region of interest" description="Disordered" evidence="1">
    <location>
        <begin position="194"/>
        <end position="214"/>
    </location>
</feature>
<name>A0A183T4F4_SCHSO</name>
<sequence length="244" mass="26567">MSEADGLVSIQQQSSKRTARETPSKSKRRRRASNPRASVTSDESGFDTVDGTVDQEWRSPVSDGEAERGLIVYRRRDVDPMAKFSRSRSVSYTNPPVLSVDVSQLIIHPLDGLSSKGEDFDDKVPQGGELFDDHPSTVQLNSYPTLENLTASRPTTPKPSKKRWLSQALMEGDIEVQNSLGHQTTGFSVYTPPPQLLPAAGDPNSVSRHNAPSLNPKKRIISQLAEAEAAVAESPVPILSGLAH</sequence>
<protein>
    <submittedName>
        <fullName evidence="4">AT DNA binding protein</fullName>
    </submittedName>
</protein>